<accession>A0ACB9AYE7</accession>
<dbReference type="Proteomes" id="UP001055879">
    <property type="component" value="Linkage Group LG07"/>
</dbReference>
<evidence type="ECO:0000313" key="1">
    <source>
        <dbReference type="EMBL" id="KAI3715267.1"/>
    </source>
</evidence>
<organism evidence="1 2">
    <name type="scientific">Arctium lappa</name>
    <name type="common">Greater burdock</name>
    <name type="synonym">Lappa major</name>
    <dbReference type="NCBI Taxonomy" id="4217"/>
    <lineage>
        <taxon>Eukaryota</taxon>
        <taxon>Viridiplantae</taxon>
        <taxon>Streptophyta</taxon>
        <taxon>Embryophyta</taxon>
        <taxon>Tracheophyta</taxon>
        <taxon>Spermatophyta</taxon>
        <taxon>Magnoliopsida</taxon>
        <taxon>eudicotyledons</taxon>
        <taxon>Gunneridae</taxon>
        <taxon>Pentapetalae</taxon>
        <taxon>asterids</taxon>
        <taxon>campanulids</taxon>
        <taxon>Asterales</taxon>
        <taxon>Asteraceae</taxon>
        <taxon>Carduoideae</taxon>
        <taxon>Cardueae</taxon>
        <taxon>Arctiinae</taxon>
        <taxon>Arctium</taxon>
    </lineage>
</organism>
<evidence type="ECO:0000313" key="2">
    <source>
        <dbReference type="Proteomes" id="UP001055879"/>
    </source>
</evidence>
<protein>
    <submittedName>
        <fullName evidence="1">Uncharacterized protein</fullName>
    </submittedName>
</protein>
<gene>
    <name evidence="1" type="ORF">L6452_22241</name>
</gene>
<reference evidence="2" key="1">
    <citation type="journal article" date="2022" name="Mol. Ecol. Resour.">
        <title>The genomes of chicory, endive, great burdock and yacon provide insights into Asteraceae palaeo-polyploidization history and plant inulin production.</title>
        <authorList>
            <person name="Fan W."/>
            <person name="Wang S."/>
            <person name="Wang H."/>
            <person name="Wang A."/>
            <person name="Jiang F."/>
            <person name="Liu H."/>
            <person name="Zhao H."/>
            <person name="Xu D."/>
            <person name="Zhang Y."/>
        </authorList>
    </citation>
    <scope>NUCLEOTIDE SEQUENCE [LARGE SCALE GENOMIC DNA]</scope>
    <source>
        <strain evidence="2">cv. Niubang</strain>
    </source>
</reference>
<proteinExistence type="predicted"/>
<comment type="caution">
    <text evidence="1">The sequence shown here is derived from an EMBL/GenBank/DDBJ whole genome shotgun (WGS) entry which is preliminary data.</text>
</comment>
<name>A0ACB9AYE7_ARCLA</name>
<reference evidence="1 2" key="2">
    <citation type="journal article" date="2022" name="Mol. Ecol. Resour.">
        <title>The genomes of chicory, endive, great burdock and yacon provide insights into Asteraceae paleo-polyploidization history and plant inulin production.</title>
        <authorList>
            <person name="Fan W."/>
            <person name="Wang S."/>
            <person name="Wang H."/>
            <person name="Wang A."/>
            <person name="Jiang F."/>
            <person name="Liu H."/>
            <person name="Zhao H."/>
            <person name="Xu D."/>
            <person name="Zhang Y."/>
        </authorList>
    </citation>
    <scope>NUCLEOTIDE SEQUENCE [LARGE SCALE GENOMIC DNA]</scope>
    <source>
        <strain evidence="2">cv. Niubang</strain>
    </source>
</reference>
<sequence>MNLHEVYNSMNEVCDRYVKEGCKTFANKLLQGAPFGNKFSGGRDMRVVVVKSVEGVGIQGVWIEKEDEDGDVMHKQRRKMKMVAIMEVVLESLALGRRR</sequence>
<keyword evidence="2" id="KW-1185">Reference proteome</keyword>
<dbReference type="EMBL" id="CM042053">
    <property type="protein sequence ID" value="KAI3715267.1"/>
    <property type="molecule type" value="Genomic_DNA"/>
</dbReference>